<comment type="caution">
    <text evidence="4">The sequence shown here is derived from an EMBL/GenBank/DDBJ whole genome shotgun (WGS) entry which is preliminary data.</text>
</comment>
<feature type="transmembrane region" description="Helical" evidence="1">
    <location>
        <begin position="351"/>
        <end position="369"/>
    </location>
</feature>
<name>A0A5A7NLB3_9MICC</name>
<feature type="transmembrane region" description="Helical" evidence="1">
    <location>
        <begin position="245"/>
        <end position="266"/>
    </location>
</feature>
<dbReference type="GO" id="GO:0009103">
    <property type="term" value="P:lipopolysaccharide biosynthetic process"/>
    <property type="evidence" value="ECO:0007669"/>
    <property type="project" value="TreeGrafter"/>
</dbReference>
<dbReference type="Proteomes" id="UP000325307">
    <property type="component" value="Unassembled WGS sequence"/>
</dbReference>
<feature type="transmembrane region" description="Helical" evidence="1">
    <location>
        <begin position="220"/>
        <end position="239"/>
    </location>
</feature>
<dbReference type="PANTHER" id="PTHR23028:SF53">
    <property type="entry name" value="ACYL_TRANSF_3 DOMAIN-CONTAINING PROTEIN"/>
    <property type="match status" value="1"/>
</dbReference>
<feature type="transmembrane region" description="Helical" evidence="1">
    <location>
        <begin position="310"/>
        <end position="330"/>
    </location>
</feature>
<dbReference type="AlphaFoldDB" id="A0A5A7NLB3"/>
<keyword evidence="1" id="KW-0812">Transmembrane</keyword>
<evidence type="ECO:0000313" key="4">
    <source>
        <dbReference type="EMBL" id="GER21744.1"/>
    </source>
</evidence>
<proteinExistence type="predicted"/>
<reference evidence="4 5" key="1">
    <citation type="submission" date="2019-09" db="EMBL/GenBank/DDBJ databases">
        <title>Arthrobacter zafarii sp. nov., a moderately thermotolerant and halotolerant actinobacterium isolated from Cholistan desert soil of Pakistan.</title>
        <authorList>
            <person name="Amin A."/>
            <person name="Ahmed I."/>
            <person name="Khalid N."/>
            <person name="Schumann P."/>
            <person name="Busse H.J."/>
            <person name="Khan I.U."/>
            <person name="Li S."/>
            <person name="Li W.J."/>
        </authorList>
    </citation>
    <scope>NUCLEOTIDE SEQUENCE [LARGE SCALE GENOMIC DNA]</scope>
    <source>
        <strain evidence="4 5">NCCP-1664</strain>
    </source>
</reference>
<keyword evidence="4" id="KW-0012">Acyltransferase</keyword>
<keyword evidence="1" id="KW-1133">Transmembrane helix</keyword>
<accession>A0A5A7NLB3</accession>
<dbReference type="GO" id="GO:0016747">
    <property type="term" value="F:acyltransferase activity, transferring groups other than amino-acyl groups"/>
    <property type="evidence" value="ECO:0007669"/>
    <property type="project" value="InterPro"/>
</dbReference>
<dbReference type="GO" id="GO:0016020">
    <property type="term" value="C:membrane"/>
    <property type="evidence" value="ECO:0007669"/>
    <property type="project" value="TreeGrafter"/>
</dbReference>
<feature type="domain" description="Acyltransferase 3" evidence="2">
    <location>
        <begin position="10"/>
        <end position="330"/>
    </location>
</feature>
<feature type="transmembrane region" description="Helical" evidence="1">
    <location>
        <begin position="128"/>
        <end position="149"/>
    </location>
</feature>
<dbReference type="Pfam" id="PF01757">
    <property type="entry name" value="Acyl_transf_3"/>
    <property type="match status" value="1"/>
</dbReference>
<keyword evidence="5" id="KW-1185">Reference proteome</keyword>
<evidence type="ECO:0000259" key="3">
    <source>
        <dbReference type="Pfam" id="PF19040"/>
    </source>
</evidence>
<gene>
    <name evidence="4" type="ORF">NCCP1664_02410</name>
</gene>
<evidence type="ECO:0000313" key="5">
    <source>
        <dbReference type="Proteomes" id="UP000325307"/>
    </source>
</evidence>
<evidence type="ECO:0000256" key="1">
    <source>
        <dbReference type="SAM" id="Phobius"/>
    </source>
</evidence>
<dbReference type="EMBL" id="BKDJ01000001">
    <property type="protein sequence ID" value="GER21744.1"/>
    <property type="molecule type" value="Genomic_DNA"/>
</dbReference>
<protein>
    <submittedName>
        <fullName evidence="4">Acyltransferase</fullName>
    </submittedName>
</protein>
<feature type="transmembrane region" description="Helical" evidence="1">
    <location>
        <begin position="53"/>
        <end position="73"/>
    </location>
</feature>
<feature type="transmembrane region" description="Helical" evidence="1">
    <location>
        <begin position="195"/>
        <end position="213"/>
    </location>
</feature>
<keyword evidence="4" id="KW-0808">Transferase</keyword>
<feature type="domain" description="SGNH" evidence="3">
    <location>
        <begin position="435"/>
        <end position="654"/>
    </location>
</feature>
<feature type="transmembrane region" description="Helical" evidence="1">
    <location>
        <begin position="12"/>
        <end position="32"/>
    </location>
</feature>
<sequence>MVVVYHVWLGRVSGGVDVFLLISAFLLTGSFVRKVEAGRPLRLPSYWLNLFRRLLPAAVVILLAVLAATANLLPRSRWAEIFSQSWASLFYVQNWALADAAVDYYAPDHSVASPLQHFWSLSIQGQVFILWPLVLAACAALWRGAGALARRRGVPVPGFRLVVAAAFGAIFAASLAYSIQATAADQAWAYFDTRARLWEFALGSLLALAVPYAAKLPSAVRVGLGWAGLGAMLSCGIVLQVQQSFPGWIALWPTLAGAAVIAAGGTGSRFGPDRLLSARPLTRLGDISYGLYLWHWPILVIYLATRHTAVPGLAGGAAVVALSVALAWATTKAVETPLRSWRWPTVRRRRLGLVIAVLMAVVAAPLSGWQARVAAYERMAATQTVQDNPGAEALRPGFEYGGSPAAAVLPLTTELDAEWAEFDGPCQGEYAPVDPRIEQCYVAGDPASARKTVFVVGDSHAQHWIPALRPAAERNGWLVVMVHRPGCRFGADSPERDDACNGFNAAASAYVLEHRPDAVLTLASLTASHGAPERVVPGYLEGVGPWLEAGIRVAGMRDTPRFDFLVPECVDLNGPDSAACTVGRDAVIAAQSPLEELEDTLEGGRTHAGLGFFDLTDQICDERLCRPVIGNVLVYIDQSHLSKTYTATTSPVFEERFKAALGW</sequence>
<dbReference type="PANTHER" id="PTHR23028">
    <property type="entry name" value="ACETYLTRANSFERASE"/>
    <property type="match status" value="1"/>
</dbReference>
<evidence type="ECO:0000259" key="2">
    <source>
        <dbReference type="Pfam" id="PF01757"/>
    </source>
</evidence>
<organism evidence="4 5">
    <name type="scientific">Zafaria cholistanensis</name>
    <dbReference type="NCBI Taxonomy" id="1682741"/>
    <lineage>
        <taxon>Bacteria</taxon>
        <taxon>Bacillati</taxon>
        <taxon>Actinomycetota</taxon>
        <taxon>Actinomycetes</taxon>
        <taxon>Micrococcales</taxon>
        <taxon>Micrococcaceae</taxon>
        <taxon>Zafaria</taxon>
    </lineage>
</organism>
<keyword evidence="1" id="KW-0472">Membrane</keyword>
<dbReference type="InterPro" id="IPR002656">
    <property type="entry name" value="Acyl_transf_3_dom"/>
</dbReference>
<feature type="transmembrane region" description="Helical" evidence="1">
    <location>
        <begin position="161"/>
        <end position="183"/>
    </location>
</feature>
<dbReference type="Pfam" id="PF19040">
    <property type="entry name" value="SGNH"/>
    <property type="match status" value="1"/>
</dbReference>
<feature type="transmembrane region" description="Helical" evidence="1">
    <location>
        <begin position="287"/>
        <end position="304"/>
    </location>
</feature>
<dbReference type="InterPro" id="IPR043968">
    <property type="entry name" value="SGNH"/>
</dbReference>
<dbReference type="InterPro" id="IPR050879">
    <property type="entry name" value="Acyltransferase_3"/>
</dbReference>